<dbReference type="Pfam" id="PF03795">
    <property type="entry name" value="YCII"/>
    <property type="match status" value="1"/>
</dbReference>
<keyword evidence="4" id="KW-1185">Reference proteome</keyword>
<dbReference type="PANTHER" id="PTHR35174">
    <property type="entry name" value="BLL7171 PROTEIN-RELATED"/>
    <property type="match status" value="1"/>
</dbReference>
<evidence type="ECO:0000259" key="2">
    <source>
        <dbReference type="Pfam" id="PF03795"/>
    </source>
</evidence>
<dbReference type="SUPFAM" id="SSF54909">
    <property type="entry name" value="Dimeric alpha+beta barrel"/>
    <property type="match status" value="1"/>
</dbReference>
<dbReference type="Proteomes" id="UP001056201">
    <property type="component" value="Chromosome 2"/>
</dbReference>
<organism evidence="3 4">
    <name type="scientific">Aquincola tertiaricarbonis</name>
    <dbReference type="NCBI Taxonomy" id="391953"/>
    <lineage>
        <taxon>Bacteria</taxon>
        <taxon>Pseudomonadati</taxon>
        <taxon>Pseudomonadota</taxon>
        <taxon>Betaproteobacteria</taxon>
        <taxon>Burkholderiales</taxon>
        <taxon>Sphaerotilaceae</taxon>
        <taxon>Aquincola</taxon>
    </lineage>
</organism>
<dbReference type="RefSeq" id="WP_250198438.1">
    <property type="nucleotide sequence ID" value="NZ_CP097636.1"/>
</dbReference>
<dbReference type="Gene3D" id="3.30.70.1060">
    <property type="entry name" value="Dimeric alpha+beta barrel"/>
    <property type="match status" value="1"/>
</dbReference>
<evidence type="ECO:0000256" key="1">
    <source>
        <dbReference type="ARBA" id="ARBA00007689"/>
    </source>
</evidence>
<gene>
    <name evidence="3" type="ORF">MW290_14535</name>
</gene>
<accession>A0ABY4SB57</accession>
<dbReference type="InterPro" id="IPR005545">
    <property type="entry name" value="YCII"/>
</dbReference>
<dbReference type="PANTHER" id="PTHR35174:SF4">
    <property type="entry name" value="BLL7163 PROTEIN"/>
    <property type="match status" value="1"/>
</dbReference>
<comment type="similarity">
    <text evidence="1">Belongs to the YciI family.</text>
</comment>
<feature type="domain" description="YCII-related" evidence="2">
    <location>
        <begin position="1"/>
        <end position="103"/>
    </location>
</feature>
<evidence type="ECO:0000313" key="4">
    <source>
        <dbReference type="Proteomes" id="UP001056201"/>
    </source>
</evidence>
<name>A0ABY4SB57_AQUTE</name>
<dbReference type="EMBL" id="CP097636">
    <property type="protein sequence ID" value="URI10234.1"/>
    <property type="molecule type" value="Genomic_DNA"/>
</dbReference>
<sequence>MRFMIIVRATPETEAEDHPLPEDETVLPAMLAYHDELARAGVLLEGNGLKPSRHGWRIRYQDGRRQWIDGPFAETKELIAGYTLIQVRSREEAMEWARRFPAPMGEKVPAEIEVRELYEDSDFPPPPAAAAAG</sequence>
<reference evidence="3" key="1">
    <citation type="submission" date="2022-05" db="EMBL/GenBank/DDBJ databases">
        <title>An RpoN-dependent PEP-CTERM gene is involved in floc formation of an Aquincola tertiaricarbonis strain.</title>
        <authorList>
            <person name="Qiu D."/>
            <person name="Xia M."/>
        </authorList>
    </citation>
    <scope>NUCLEOTIDE SEQUENCE</scope>
    <source>
        <strain evidence="3">RN12</strain>
    </source>
</reference>
<dbReference type="InterPro" id="IPR011008">
    <property type="entry name" value="Dimeric_a/b-barrel"/>
</dbReference>
<proteinExistence type="inferred from homology"/>
<protein>
    <submittedName>
        <fullName evidence="3">YciI family protein</fullName>
    </submittedName>
</protein>
<evidence type="ECO:0000313" key="3">
    <source>
        <dbReference type="EMBL" id="URI10234.1"/>
    </source>
</evidence>